<feature type="domain" description="FMN hydroxy acid dehydrogenase" evidence="8">
    <location>
        <begin position="1"/>
        <end position="336"/>
    </location>
</feature>
<evidence type="ECO:0000256" key="7">
    <source>
        <dbReference type="PIRSR" id="PIRSR000138-2"/>
    </source>
</evidence>
<protein>
    <submittedName>
        <fullName evidence="9">4-hydroxymandelate oxidase</fullName>
        <ecNumber evidence="9">1.1.3.46</ecNumber>
    </submittedName>
</protein>
<dbReference type="PIRSF" id="PIRSF000138">
    <property type="entry name" value="Al-hdrx_acd_dh"/>
    <property type="match status" value="1"/>
</dbReference>
<dbReference type="InterPro" id="IPR008259">
    <property type="entry name" value="FMN_hydac_DH_AS"/>
</dbReference>
<keyword evidence="3 7" id="KW-0288">FMN</keyword>
<dbReference type="Pfam" id="PF01070">
    <property type="entry name" value="FMN_dh"/>
    <property type="match status" value="1"/>
</dbReference>
<feature type="binding site" evidence="7">
    <location>
        <position position="232"/>
    </location>
    <ligand>
        <name>glyoxylate</name>
        <dbReference type="ChEBI" id="CHEBI:36655"/>
    </ligand>
</feature>
<dbReference type="GO" id="GO:0016491">
    <property type="term" value="F:oxidoreductase activity"/>
    <property type="evidence" value="ECO:0007669"/>
    <property type="project" value="UniProtKB-KW"/>
</dbReference>
<proteinExistence type="inferred from homology"/>
<dbReference type="PROSITE" id="PS51349">
    <property type="entry name" value="FMN_HYDROXY_ACID_DH_2"/>
    <property type="match status" value="1"/>
</dbReference>
<organism evidence="9 10">
    <name type="scientific">Conyzicola lurida</name>
    <dbReference type="NCBI Taxonomy" id="1172621"/>
    <lineage>
        <taxon>Bacteria</taxon>
        <taxon>Bacillati</taxon>
        <taxon>Actinomycetota</taxon>
        <taxon>Actinomycetes</taxon>
        <taxon>Micrococcales</taxon>
        <taxon>Microbacteriaceae</taxon>
        <taxon>Conyzicola</taxon>
    </lineage>
</organism>
<dbReference type="SUPFAM" id="SSF51395">
    <property type="entry name" value="FMN-linked oxidoreductases"/>
    <property type="match status" value="1"/>
</dbReference>
<reference evidence="9 10" key="1">
    <citation type="submission" date="2020-08" db="EMBL/GenBank/DDBJ databases">
        <title>Sequencing the genomes of 1000 actinobacteria strains.</title>
        <authorList>
            <person name="Klenk H.-P."/>
        </authorList>
    </citation>
    <scope>NUCLEOTIDE SEQUENCE [LARGE SCALE GENOMIC DNA]</scope>
    <source>
        <strain evidence="9 10">DSM 105784</strain>
    </source>
</reference>
<accession>A0A841AMG3</accession>
<evidence type="ECO:0000256" key="2">
    <source>
        <dbReference type="ARBA" id="ARBA00022630"/>
    </source>
</evidence>
<feature type="binding site" evidence="7">
    <location>
        <begin position="263"/>
        <end position="267"/>
    </location>
    <ligand>
        <name>FMN</name>
        <dbReference type="ChEBI" id="CHEBI:58210"/>
    </ligand>
</feature>
<dbReference type="InterPro" id="IPR012133">
    <property type="entry name" value="Alpha-hydoxy_acid_DH_FMN"/>
</dbReference>
<dbReference type="InterPro" id="IPR037396">
    <property type="entry name" value="FMN_HAD"/>
</dbReference>
<dbReference type="InterPro" id="IPR013785">
    <property type="entry name" value="Aldolase_TIM"/>
</dbReference>
<comment type="cofactor">
    <cofactor evidence="1">
        <name>FMN</name>
        <dbReference type="ChEBI" id="CHEBI:58210"/>
    </cofactor>
</comment>
<dbReference type="PROSITE" id="PS00557">
    <property type="entry name" value="FMN_HYDROXY_ACID_DH_1"/>
    <property type="match status" value="1"/>
</dbReference>
<dbReference type="PANTHER" id="PTHR10578:SF107">
    <property type="entry name" value="2-HYDROXYACID OXIDASE 1"/>
    <property type="match status" value="1"/>
</dbReference>
<gene>
    <name evidence="9" type="ORF">HD599_001146</name>
</gene>
<evidence type="ECO:0000256" key="1">
    <source>
        <dbReference type="ARBA" id="ARBA00001917"/>
    </source>
</evidence>
<feature type="active site" description="Proton acceptor" evidence="6">
    <location>
        <position position="232"/>
    </location>
</feature>
<dbReference type="EC" id="1.1.3.46" evidence="9"/>
<evidence type="ECO:0000313" key="9">
    <source>
        <dbReference type="EMBL" id="MBB5842823.1"/>
    </source>
</evidence>
<dbReference type="RefSeq" id="WP_184234546.1">
    <property type="nucleotide sequence ID" value="NZ_JACHMJ010000001.1"/>
</dbReference>
<feature type="binding site" evidence="7">
    <location>
        <position position="235"/>
    </location>
    <ligand>
        <name>glyoxylate</name>
        <dbReference type="ChEBI" id="CHEBI:36655"/>
    </ligand>
</feature>
<evidence type="ECO:0000256" key="6">
    <source>
        <dbReference type="PIRSR" id="PIRSR000138-1"/>
    </source>
</evidence>
<dbReference type="PANTHER" id="PTHR10578">
    <property type="entry name" value="S -2-HYDROXY-ACID OXIDASE-RELATED"/>
    <property type="match status" value="1"/>
</dbReference>
<dbReference type="CDD" id="cd02809">
    <property type="entry name" value="alpha_hydroxyacid_oxid_FMN"/>
    <property type="match status" value="1"/>
</dbReference>
<evidence type="ECO:0000259" key="8">
    <source>
        <dbReference type="PROSITE" id="PS51349"/>
    </source>
</evidence>
<dbReference type="EMBL" id="JACHMJ010000001">
    <property type="protein sequence ID" value="MBB5842823.1"/>
    <property type="molecule type" value="Genomic_DNA"/>
</dbReference>
<feature type="binding site" evidence="7">
    <location>
        <begin position="286"/>
        <end position="287"/>
    </location>
    <ligand>
        <name>FMN</name>
        <dbReference type="ChEBI" id="CHEBI:58210"/>
    </ligand>
</feature>
<feature type="binding site" evidence="7">
    <location>
        <position position="148"/>
    </location>
    <ligand>
        <name>FMN</name>
        <dbReference type="ChEBI" id="CHEBI:58210"/>
    </ligand>
</feature>
<sequence>MTASAQTLDRLDPRVVRYIDAGAGSGSTVTDNVAAWNRWKLRPRVLRDVSDVQTATEVFGIPLAAPVFAAPWAGHSLVHDEGEVATARGLRAAGLGFGVSSGASTPLDAVGAESGPYLQQLYLPEDRDLVRGFLARTVAAGAAAIALTVDHPAVGNGYGFRAGLAGLPYRPSPNFDGVDQRLLGTARTLGPADIAWLAGAAGIPVLVKGVVRGDDALVALDAGAAGIIVSNHGGRQLDGSITTAEALPEVVGAVAGRVPVLVDGGIRRGEDVIRALALGAAAVLVGRPFAWALANGGSAGVQALADDLVAGTRIAMAMVGASRLDHLTPDLLRWES</sequence>
<feature type="binding site" evidence="7">
    <location>
        <position position="18"/>
    </location>
    <ligand>
        <name>glyoxylate</name>
        <dbReference type="ChEBI" id="CHEBI:36655"/>
    </ligand>
</feature>
<keyword evidence="4 9" id="KW-0560">Oxidoreductase</keyword>
<feature type="binding site" evidence="7">
    <location>
        <begin position="71"/>
        <end position="73"/>
    </location>
    <ligand>
        <name>FMN</name>
        <dbReference type="ChEBI" id="CHEBI:58210"/>
    </ligand>
</feature>
<feature type="binding site" evidence="7">
    <location>
        <position position="100"/>
    </location>
    <ligand>
        <name>FMN</name>
        <dbReference type="ChEBI" id="CHEBI:58210"/>
    </ligand>
</feature>
<evidence type="ECO:0000256" key="5">
    <source>
        <dbReference type="ARBA" id="ARBA00024042"/>
    </source>
</evidence>
<dbReference type="InterPro" id="IPR000262">
    <property type="entry name" value="FMN-dep_DH"/>
</dbReference>
<comment type="similarity">
    <text evidence="5">Belongs to the FMN-dependent alpha-hydroxy acid dehydrogenase family.</text>
</comment>
<evidence type="ECO:0000313" key="10">
    <source>
        <dbReference type="Proteomes" id="UP000536685"/>
    </source>
</evidence>
<dbReference type="Gene3D" id="3.20.20.70">
    <property type="entry name" value="Aldolase class I"/>
    <property type="match status" value="1"/>
</dbReference>
<keyword evidence="10" id="KW-1185">Reference proteome</keyword>
<feature type="binding site" evidence="7">
    <location>
        <position position="208"/>
    </location>
    <ligand>
        <name>FMN</name>
        <dbReference type="ChEBI" id="CHEBI:58210"/>
    </ligand>
</feature>
<evidence type="ECO:0000256" key="3">
    <source>
        <dbReference type="ARBA" id="ARBA00022643"/>
    </source>
</evidence>
<evidence type="ECO:0000256" key="4">
    <source>
        <dbReference type="ARBA" id="ARBA00023002"/>
    </source>
</evidence>
<name>A0A841AMG3_9MICO</name>
<feature type="binding site" evidence="7">
    <location>
        <position position="120"/>
    </location>
    <ligand>
        <name>FMN</name>
        <dbReference type="ChEBI" id="CHEBI:58210"/>
    </ligand>
</feature>
<dbReference type="Proteomes" id="UP000536685">
    <property type="component" value="Unassembled WGS sequence"/>
</dbReference>
<keyword evidence="2 7" id="KW-0285">Flavoprotein</keyword>
<dbReference type="AlphaFoldDB" id="A0A841AMG3"/>
<feature type="binding site" evidence="7">
    <location>
        <position position="230"/>
    </location>
    <ligand>
        <name>FMN</name>
        <dbReference type="ChEBI" id="CHEBI:58210"/>
    </ligand>
</feature>
<dbReference type="GO" id="GO:0010181">
    <property type="term" value="F:FMN binding"/>
    <property type="evidence" value="ECO:0007669"/>
    <property type="project" value="InterPro"/>
</dbReference>
<comment type="caution">
    <text evidence="9">The sequence shown here is derived from an EMBL/GenBank/DDBJ whole genome shotgun (WGS) entry which is preliminary data.</text>
</comment>
<feature type="binding site" evidence="7">
    <location>
        <position position="122"/>
    </location>
    <ligand>
        <name>glyoxylate</name>
        <dbReference type="ChEBI" id="CHEBI:36655"/>
    </ligand>
</feature>